<dbReference type="GO" id="GO:0005829">
    <property type="term" value="C:cytosol"/>
    <property type="evidence" value="ECO:0007669"/>
    <property type="project" value="TreeGrafter"/>
</dbReference>
<comment type="function">
    <text evidence="10">Involved in the glycolate utilization. Catalyzes the condensation and subsequent hydrolysis of acetyl-coenzyme A (acetyl-CoA) and glyoxylate to form malate and CoA.</text>
</comment>
<sequence length="698" mass="76075">MTEFVTRAGIEADPQLAAFIETEVLGPLGRDADDFWTGFANLLGSFAPRNAALLAKREELQTKIDAWHSERAGQPHDADAYRAFLEEIGYLVPEPGDFTIGTENVDPEIATMAGPQLVVPILNARFLLNAANARWGSLYDALYGTDALDAPAARPGGYDEERGAAVIVEARKLLDEILPLASGSWSDLDSLDDLELADPSQQVGRTDKGPLFRHNGLHIEIVVDPNSQVGKTDRLGIADVNFEAALTTIADCEDSVAAVDAEDKLTAYRNWLGVIRGDLEESFEKGGKTLTRKLVGDKTYTGKDGSEHSLPGRSLMFVRNVGHLMTNPAMRWDGKEIPEGILDAVITSAIGAQDVAGLGKYGNSRCGSIYIVKPKMHGPEECAFTNELFDAVEDLLGLPRHTIKVGVMDEERRTSANLAACIHAVKDRIVFINTGFLDRTGDEIHTSMRAGPMMRKGEMKNSAWLKAYEARNVGIGLAHGLSGRAQIGKGMWAAPDLMGQMMIEKIGHLRAGANTAWVPSPTAATLHAIHYHREDVFEIQKGLPDAAKLDELLAIPLADGTNWSEDEIRAELDNNCQGLLGYVVRWIDAGVGCSKVPDINDVGLMEDRATLRISSQHIANWLLHGVISEDQVMDSLRRMAAKVDEQNAGDPFYQPLLQNEDGAAFSAAKDLIFKGVEQPSGYTEPLLHAWRRKKKAQG</sequence>
<dbReference type="InterPro" id="IPR001465">
    <property type="entry name" value="Malate_synthase_TIM"/>
</dbReference>
<keyword evidence="19" id="KW-1185">Reference proteome</keyword>
<evidence type="ECO:0000256" key="7">
    <source>
        <dbReference type="ARBA" id="ARBA00022842"/>
    </source>
</evidence>
<comment type="caution">
    <text evidence="10">Lacks conserved residue(s) required for the propagation of feature annotation.</text>
</comment>
<feature type="binding site" evidence="10">
    <location>
        <position position="438"/>
    </location>
    <ligand>
        <name>Mg(2+)</name>
        <dbReference type="ChEBI" id="CHEBI:18420"/>
    </ligand>
</feature>
<dbReference type="Pfam" id="PF20658">
    <property type="entry name" value="MSG_insertion"/>
    <property type="match status" value="1"/>
</dbReference>
<keyword evidence="7 10" id="KW-0460">Magnesium</keyword>
<evidence type="ECO:0000313" key="19">
    <source>
        <dbReference type="Proteomes" id="UP000290057"/>
    </source>
</evidence>
<feature type="domain" description="Malate synthase TIM barrel" evidence="14">
    <location>
        <begin position="316"/>
        <end position="547"/>
    </location>
</feature>
<comment type="subcellular location">
    <subcellularLocation>
        <location evidence="10 13">Cytoplasm</location>
    </subcellularLocation>
</comment>
<evidence type="ECO:0000259" key="14">
    <source>
        <dbReference type="Pfam" id="PF01274"/>
    </source>
</evidence>
<evidence type="ECO:0000259" key="15">
    <source>
        <dbReference type="Pfam" id="PF20656"/>
    </source>
</evidence>
<comment type="pathway">
    <text evidence="10 13">Carbohydrate metabolism; glyoxylate cycle; (S)-malate from isocitrate: step 2/2.</text>
</comment>
<protein>
    <recommendedName>
        <fullName evidence="10 11">Malate synthase G</fullName>
        <ecNumber evidence="10 11">2.3.3.9</ecNumber>
    </recommendedName>
</protein>
<evidence type="ECO:0000256" key="3">
    <source>
        <dbReference type="ARBA" id="ARBA00022490"/>
    </source>
</evidence>
<dbReference type="UniPathway" id="UPA00703">
    <property type="reaction ID" value="UER00720"/>
</dbReference>
<evidence type="ECO:0000256" key="1">
    <source>
        <dbReference type="ARBA" id="ARBA00001946"/>
    </source>
</evidence>
<dbReference type="Pfam" id="PF01274">
    <property type="entry name" value="MS_TIM-barrel"/>
    <property type="match status" value="1"/>
</dbReference>
<dbReference type="EC" id="2.3.3.9" evidence="10 11"/>
<evidence type="ECO:0000256" key="13">
    <source>
        <dbReference type="RuleBase" id="RU003572"/>
    </source>
</evidence>
<comment type="similarity">
    <text evidence="10 13">Belongs to the malate synthase family. GlcB subfamily.</text>
</comment>
<keyword evidence="2 10" id="KW-0329">Glyoxylate bypass</keyword>
<evidence type="ECO:0000256" key="4">
    <source>
        <dbReference type="ARBA" id="ARBA00022532"/>
    </source>
</evidence>
<dbReference type="EMBL" id="AP019389">
    <property type="protein sequence ID" value="BBI21453.1"/>
    <property type="molecule type" value="Genomic_DNA"/>
</dbReference>
<dbReference type="GO" id="GO:0009436">
    <property type="term" value="P:glyoxylate catabolic process"/>
    <property type="evidence" value="ECO:0007669"/>
    <property type="project" value="TreeGrafter"/>
</dbReference>
<evidence type="ECO:0000256" key="6">
    <source>
        <dbReference type="ARBA" id="ARBA00022723"/>
    </source>
</evidence>
<dbReference type="SUPFAM" id="SSF51645">
    <property type="entry name" value="Malate synthase G"/>
    <property type="match status" value="1"/>
</dbReference>
<dbReference type="PANTHER" id="PTHR42739:SF1">
    <property type="entry name" value="MALATE SYNTHASE G"/>
    <property type="match status" value="1"/>
</dbReference>
<evidence type="ECO:0000256" key="10">
    <source>
        <dbReference type="HAMAP-Rule" id="MF_00641"/>
    </source>
</evidence>
<feature type="active site" description="Proton donor" evidence="10 12">
    <location>
        <position position="607"/>
    </location>
</feature>
<evidence type="ECO:0000259" key="17">
    <source>
        <dbReference type="Pfam" id="PF20659"/>
    </source>
</evidence>
<dbReference type="Pfam" id="PF20659">
    <property type="entry name" value="MS_C"/>
    <property type="match status" value="1"/>
</dbReference>
<dbReference type="GO" id="GO:0006099">
    <property type="term" value="P:tricarboxylic acid cycle"/>
    <property type="evidence" value="ECO:0007669"/>
    <property type="project" value="UniProtKB-KW"/>
</dbReference>
<accession>A0A3T1CKJ4</accession>
<dbReference type="InterPro" id="IPR048357">
    <property type="entry name" value="MSG_insertion"/>
</dbReference>
<feature type="binding site" evidence="10">
    <location>
        <position position="410"/>
    </location>
    <ligand>
        <name>Mg(2+)</name>
        <dbReference type="ChEBI" id="CHEBI:18420"/>
    </ligand>
</feature>
<keyword evidence="8 10" id="KW-0558">Oxidation</keyword>
<evidence type="ECO:0000256" key="5">
    <source>
        <dbReference type="ARBA" id="ARBA00022679"/>
    </source>
</evidence>
<feature type="binding site" evidence="10">
    <location>
        <begin position="435"/>
        <end position="438"/>
    </location>
    <ligand>
        <name>glyoxylate</name>
        <dbReference type="ChEBI" id="CHEBI:36655"/>
    </ligand>
</feature>
<dbReference type="InterPro" id="IPR006253">
    <property type="entry name" value="Malate_synthG"/>
</dbReference>
<dbReference type="RefSeq" id="WP_130586961.1">
    <property type="nucleotide sequence ID" value="NZ_AP019389.1"/>
</dbReference>
<dbReference type="GO" id="GO:0006097">
    <property type="term" value="P:glyoxylate cycle"/>
    <property type="evidence" value="ECO:0007669"/>
    <property type="project" value="UniProtKB-UniRule"/>
</dbReference>
<feature type="binding site" evidence="10">
    <location>
        <position position="118"/>
    </location>
    <ligand>
        <name>acetyl-CoA</name>
        <dbReference type="ChEBI" id="CHEBI:57288"/>
    </ligand>
</feature>
<evidence type="ECO:0000256" key="9">
    <source>
        <dbReference type="ARBA" id="ARBA00047918"/>
    </source>
</evidence>
<proteinExistence type="inferred from homology"/>
<keyword evidence="4 10" id="KW-0816">Tricarboxylic acid cycle</keyword>
<dbReference type="InterPro" id="IPR046363">
    <property type="entry name" value="MS_N_TIM-barrel_dom"/>
</dbReference>
<dbReference type="AlphaFoldDB" id="A0A3T1CKJ4"/>
<feature type="binding site" evidence="10">
    <location>
        <begin position="125"/>
        <end position="126"/>
    </location>
    <ligand>
        <name>acetyl-CoA</name>
        <dbReference type="ChEBI" id="CHEBI:57288"/>
    </ligand>
</feature>
<feature type="binding site" evidence="10">
    <location>
        <position position="292"/>
    </location>
    <ligand>
        <name>acetyl-CoA</name>
        <dbReference type="ChEBI" id="CHEBI:57288"/>
    </ligand>
</feature>
<comment type="cofactor">
    <cofactor evidence="1 10">
        <name>Mg(2+)</name>
        <dbReference type="ChEBI" id="CHEBI:18420"/>
    </cofactor>
</comment>
<dbReference type="Proteomes" id="UP000290057">
    <property type="component" value="Chromosome"/>
</dbReference>
<feature type="binding site" evidence="10">
    <location>
        <position position="255"/>
    </location>
    <ligand>
        <name>acetyl-CoA</name>
        <dbReference type="ChEBI" id="CHEBI:57288"/>
    </ligand>
</feature>
<evidence type="ECO:0000256" key="11">
    <source>
        <dbReference type="NCBIfam" id="TIGR01345"/>
    </source>
</evidence>
<feature type="domain" description="Malate synthase N-terminal" evidence="15">
    <location>
        <begin position="30"/>
        <end position="73"/>
    </location>
</feature>
<feature type="active site" description="Proton acceptor" evidence="10 12">
    <location>
        <position position="319"/>
    </location>
</feature>
<reference evidence="18 19" key="1">
    <citation type="submission" date="2019-01" db="EMBL/GenBank/DDBJ databases">
        <title>Complete genome sequence of Erythrobacter flavus KJ5.</title>
        <authorList>
            <person name="Kanesaki Y."/>
            <person name="Brotosudarmo T."/>
            <person name="Moriuchi R."/>
            <person name="Awai K."/>
        </authorList>
    </citation>
    <scope>NUCLEOTIDE SEQUENCE [LARGE SCALE GENOMIC DNA]</scope>
    <source>
        <strain evidence="18 19">KJ5</strain>
    </source>
</reference>
<evidence type="ECO:0000259" key="16">
    <source>
        <dbReference type="Pfam" id="PF20658"/>
    </source>
</evidence>
<dbReference type="HAMAP" id="MF_00641">
    <property type="entry name" value="Malate_synth_G"/>
    <property type="match status" value="1"/>
</dbReference>
<feature type="modified residue" description="Cysteine sulfenic acid (-SOH)" evidence="10">
    <location>
        <position position="593"/>
    </location>
</feature>
<keyword evidence="6 10" id="KW-0479">Metal-binding</keyword>
<dbReference type="Pfam" id="PF20656">
    <property type="entry name" value="MS_N"/>
    <property type="match status" value="1"/>
</dbReference>
<evidence type="ECO:0000313" key="18">
    <source>
        <dbReference type="EMBL" id="BBI21453.1"/>
    </source>
</evidence>
<dbReference type="NCBIfam" id="TIGR01345">
    <property type="entry name" value="malate_syn_G"/>
    <property type="match status" value="1"/>
</dbReference>
<organism evidence="18 19">
    <name type="scientific">Qipengyuania flava</name>
    <dbReference type="NCBI Taxonomy" id="192812"/>
    <lineage>
        <taxon>Bacteria</taxon>
        <taxon>Pseudomonadati</taxon>
        <taxon>Pseudomonadota</taxon>
        <taxon>Alphaproteobacteria</taxon>
        <taxon>Sphingomonadales</taxon>
        <taxon>Erythrobacteraceae</taxon>
        <taxon>Qipengyuania</taxon>
    </lineage>
</organism>
<name>A0A3T1CKJ4_9SPHN</name>
<feature type="binding site" evidence="10">
    <location>
        <position position="519"/>
    </location>
    <ligand>
        <name>acetyl-CoA</name>
        <dbReference type="ChEBI" id="CHEBI:57288"/>
    </ligand>
</feature>
<comment type="subunit">
    <text evidence="10">Monomer.</text>
</comment>
<keyword evidence="3 10" id="KW-0963">Cytoplasm</keyword>
<dbReference type="PANTHER" id="PTHR42739">
    <property type="entry name" value="MALATE SYNTHASE G"/>
    <property type="match status" value="1"/>
</dbReference>
<dbReference type="InterPro" id="IPR048355">
    <property type="entry name" value="MS_C"/>
</dbReference>
<comment type="catalytic activity">
    <reaction evidence="9 10 13">
        <text>glyoxylate + acetyl-CoA + H2O = (S)-malate + CoA + H(+)</text>
        <dbReference type="Rhea" id="RHEA:18181"/>
        <dbReference type="ChEBI" id="CHEBI:15377"/>
        <dbReference type="ChEBI" id="CHEBI:15378"/>
        <dbReference type="ChEBI" id="CHEBI:15589"/>
        <dbReference type="ChEBI" id="CHEBI:36655"/>
        <dbReference type="ChEBI" id="CHEBI:57287"/>
        <dbReference type="ChEBI" id="CHEBI:57288"/>
        <dbReference type="EC" id="2.3.3.9"/>
    </reaction>
</comment>
<keyword evidence="5 10" id="KW-0808">Transferase</keyword>
<dbReference type="Gene3D" id="3.20.20.360">
    <property type="entry name" value="Malate synthase, domain 3"/>
    <property type="match status" value="2"/>
</dbReference>
<feature type="domain" description="Malate synthase G alpha-beta insertion" evidence="16">
    <location>
        <begin position="158"/>
        <end position="188"/>
    </location>
</feature>
<feature type="binding site" evidence="10">
    <location>
        <position position="410"/>
    </location>
    <ligand>
        <name>glyoxylate</name>
        <dbReference type="ChEBI" id="CHEBI:36655"/>
    </ligand>
</feature>
<dbReference type="InterPro" id="IPR048356">
    <property type="entry name" value="MS_N"/>
</dbReference>
<dbReference type="Gene3D" id="1.20.1220.12">
    <property type="entry name" value="Malate synthase, domain III"/>
    <property type="match status" value="1"/>
</dbReference>
<feature type="domain" description="Malate synthase C-terminal" evidence="17">
    <location>
        <begin position="567"/>
        <end position="648"/>
    </location>
</feature>
<evidence type="ECO:0000256" key="2">
    <source>
        <dbReference type="ARBA" id="ARBA00022435"/>
    </source>
</evidence>
<evidence type="ECO:0000256" key="8">
    <source>
        <dbReference type="ARBA" id="ARBA00023097"/>
    </source>
</evidence>
<dbReference type="InterPro" id="IPR044856">
    <property type="entry name" value="Malate_synth_C_sf"/>
</dbReference>
<dbReference type="GO" id="GO:0004474">
    <property type="term" value="F:malate synthase activity"/>
    <property type="evidence" value="ECO:0007669"/>
    <property type="project" value="UniProtKB-UniRule"/>
</dbReference>
<dbReference type="GO" id="GO:0000287">
    <property type="term" value="F:magnesium ion binding"/>
    <property type="evidence" value="ECO:0007669"/>
    <property type="project" value="TreeGrafter"/>
</dbReference>
<dbReference type="NCBIfam" id="NF002825">
    <property type="entry name" value="PRK02999.1"/>
    <property type="match status" value="1"/>
</dbReference>
<dbReference type="InterPro" id="IPR011076">
    <property type="entry name" value="Malate_synth_sf"/>
</dbReference>
<evidence type="ECO:0000256" key="12">
    <source>
        <dbReference type="PIRSR" id="PIRSR601465-50"/>
    </source>
</evidence>
<gene>
    <name evidence="10 18" type="primary">glcB</name>
    <name evidence="18" type="ORF">EKJ_23000</name>
</gene>
<feature type="binding site" evidence="10">
    <location>
        <position position="319"/>
    </location>
    <ligand>
        <name>glyoxylate</name>
        <dbReference type="ChEBI" id="CHEBI:36655"/>
    </ligand>
</feature>